<dbReference type="Pfam" id="PF00990">
    <property type="entry name" value="GGDEF"/>
    <property type="match status" value="1"/>
</dbReference>
<dbReference type="PROSITE" id="PS50887">
    <property type="entry name" value="GGDEF"/>
    <property type="match status" value="1"/>
</dbReference>
<dbReference type="RefSeq" id="WP_344658185.1">
    <property type="nucleotide sequence ID" value="NZ_BAAAQM010000018.1"/>
</dbReference>
<dbReference type="SMART" id="SM00267">
    <property type="entry name" value="GGDEF"/>
    <property type="match status" value="1"/>
</dbReference>
<keyword evidence="4" id="KW-1185">Reference proteome</keyword>
<dbReference type="InterPro" id="IPR000160">
    <property type="entry name" value="GGDEF_dom"/>
</dbReference>
<dbReference type="SUPFAM" id="SSF55073">
    <property type="entry name" value="Nucleotide cyclase"/>
    <property type="match status" value="1"/>
</dbReference>
<gene>
    <name evidence="3" type="ORF">GCM10009838_35980</name>
</gene>
<dbReference type="Pfam" id="PF01590">
    <property type="entry name" value="GAF"/>
    <property type="match status" value="1"/>
</dbReference>
<evidence type="ECO:0000313" key="3">
    <source>
        <dbReference type="EMBL" id="GAA1973044.1"/>
    </source>
</evidence>
<dbReference type="InterPro" id="IPR003018">
    <property type="entry name" value="GAF"/>
</dbReference>
<evidence type="ECO:0000259" key="2">
    <source>
        <dbReference type="PROSITE" id="PS50887"/>
    </source>
</evidence>
<dbReference type="InterPro" id="IPR043128">
    <property type="entry name" value="Rev_trsase/Diguanyl_cyclase"/>
</dbReference>
<organism evidence="3 4">
    <name type="scientific">Catenulispora subtropica</name>
    <dbReference type="NCBI Taxonomy" id="450798"/>
    <lineage>
        <taxon>Bacteria</taxon>
        <taxon>Bacillati</taxon>
        <taxon>Actinomycetota</taxon>
        <taxon>Actinomycetes</taxon>
        <taxon>Catenulisporales</taxon>
        <taxon>Catenulisporaceae</taxon>
        <taxon>Catenulispora</taxon>
    </lineage>
</organism>
<dbReference type="InterPro" id="IPR029016">
    <property type="entry name" value="GAF-like_dom_sf"/>
</dbReference>
<protein>
    <submittedName>
        <fullName evidence="3">Sensor domain-containing diguanylate cyclase</fullName>
    </submittedName>
</protein>
<feature type="region of interest" description="Disordered" evidence="1">
    <location>
        <begin position="347"/>
        <end position="369"/>
    </location>
</feature>
<evidence type="ECO:0000256" key="1">
    <source>
        <dbReference type="SAM" id="MobiDB-lite"/>
    </source>
</evidence>
<feature type="compositionally biased region" description="Basic residues" evidence="1">
    <location>
        <begin position="360"/>
        <end position="369"/>
    </location>
</feature>
<dbReference type="Proteomes" id="UP001499854">
    <property type="component" value="Unassembled WGS sequence"/>
</dbReference>
<evidence type="ECO:0000313" key="4">
    <source>
        <dbReference type="Proteomes" id="UP001499854"/>
    </source>
</evidence>
<dbReference type="PANTHER" id="PTHR45138:SF24">
    <property type="entry name" value="DIGUANYLATE CYCLASE DGCC-RELATED"/>
    <property type="match status" value="1"/>
</dbReference>
<reference evidence="3 4" key="1">
    <citation type="journal article" date="2019" name="Int. J. Syst. Evol. Microbiol.">
        <title>The Global Catalogue of Microorganisms (GCM) 10K type strain sequencing project: providing services to taxonomists for standard genome sequencing and annotation.</title>
        <authorList>
            <consortium name="The Broad Institute Genomics Platform"/>
            <consortium name="The Broad Institute Genome Sequencing Center for Infectious Disease"/>
            <person name="Wu L."/>
            <person name="Ma J."/>
        </authorList>
    </citation>
    <scope>NUCLEOTIDE SEQUENCE [LARGE SCALE GENOMIC DNA]</scope>
    <source>
        <strain evidence="3 4">JCM 16013</strain>
    </source>
</reference>
<dbReference type="InterPro" id="IPR029787">
    <property type="entry name" value="Nucleotide_cyclase"/>
</dbReference>
<dbReference type="SUPFAM" id="SSF55781">
    <property type="entry name" value="GAF domain-like"/>
    <property type="match status" value="1"/>
</dbReference>
<dbReference type="InterPro" id="IPR050469">
    <property type="entry name" value="Diguanylate_Cyclase"/>
</dbReference>
<dbReference type="CDD" id="cd01949">
    <property type="entry name" value="GGDEF"/>
    <property type="match status" value="1"/>
</dbReference>
<dbReference type="PANTHER" id="PTHR45138">
    <property type="entry name" value="REGULATORY COMPONENTS OF SENSORY TRANSDUCTION SYSTEM"/>
    <property type="match status" value="1"/>
</dbReference>
<proteinExistence type="predicted"/>
<dbReference type="Gene3D" id="3.30.70.270">
    <property type="match status" value="1"/>
</dbReference>
<dbReference type="Gene3D" id="3.30.450.40">
    <property type="match status" value="1"/>
</dbReference>
<comment type="caution">
    <text evidence="3">The sequence shown here is derived from an EMBL/GenBank/DDBJ whole genome shotgun (WGS) entry which is preliminary data.</text>
</comment>
<name>A0ABN2RQF4_9ACTN</name>
<dbReference type="SMART" id="SM00065">
    <property type="entry name" value="GAF"/>
    <property type="match status" value="1"/>
</dbReference>
<sequence>MADQASIRLRALTDLARALARVHGFSEVITVVAEESRKALDARVVSLSEYVRATGQLRVLINHGDLLPFEERYPDEEWYAPSDFPRVVSEEYPRPWTLRSDDVDADPRRTASLQLRQRHSALIAPIFFAGQVWGELYAARTADQEPYTDDDLDFAGTLAALVSAGLAQADRQEYLERLAYTDELTGLANRRAIEVGLDEAMELHRLTGLPVGLIVCDVNGLKQVNDTSGHDTGDAVLEQLAGHLSAAAGSVNGALAARIGGDEFSVLVVGQPAGTVTRLAEELAARAAKMDGIDGAAVGYACTDGPAGPVADRDLLFRLADAAQYEAKHEGLQEPVVAGPRHLARVEAASVHGPSASSRDRRRIRRNGR</sequence>
<dbReference type="EMBL" id="BAAAQM010000018">
    <property type="protein sequence ID" value="GAA1973044.1"/>
    <property type="molecule type" value="Genomic_DNA"/>
</dbReference>
<accession>A0ABN2RQF4</accession>
<dbReference type="NCBIfam" id="TIGR00254">
    <property type="entry name" value="GGDEF"/>
    <property type="match status" value="1"/>
</dbReference>
<feature type="domain" description="GGDEF" evidence="2">
    <location>
        <begin position="209"/>
        <end position="340"/>
    </location>
</feature>